<dbReference type="FunCoup" id="G8ZVA4">
    <property type="interactions" value="469"/>
</dbReference>
<keyword evidence="3" id="KW-0805">Transcription regulation</keyword>
<evidence type="ECO:0000256" key="7">
    <source>
        <dbReference type="SAM" id="MobiDB-lite"/>
    </source>
</evidence>
<dbReference type="eggNOG" id="ENOG502QWTJ">
    <property type="taxonomic scope" value="Eukaryota"/>
</dbReference>
<feature type="domain" description="Zn(2)-C6 fungal-type" evidence="8">
    <location>
        <begin position="13"/>
        <end position="44"/>
    </location>
</feature>
<gene>
    <name evidence="9" type="primary">TDEL0E03050</name>
    <name evidence="9" type="ORF">TDEL_0E03050</name>
</gene>
<dbReference type="PANTHER" id="PTHR31069">
    <property type="entry name" value="OLEATE-ACTIVATED TRANSCRIPTION FACTOR 1-RELATED"/>
    <property type="match status" value="1"/>
</dbReference>
<keyword evidence="10" id="KW-1185">Reference proteome</keyword>
<dbReference type="InterPro" id="IPR001138">
    <property type="entry name" value="Zn2Cys6_DnaBD"/>
</dbReference>
<dbReference type="GO" id="GO:0045944">
    <property type="term" value="P:positive regulation of transcription by RNA polymerase II"/>
    <property type="evidence" value="ECO:0007669"/>
    <property type="project" value="TreeGrafter"/>
</dbReference>
<dbReference type="SUPFAM" id="SSF57701">
    <property type="entry name" value="Zn2/Cys6 DNA-binding domain"/>
    <property type="match status" value="1"/>
</dbReference>
<dbReference type="KEGG" id="tdl:TDEL_0E03050"/>
<dbReference type="Gene3D" id="4.10.240.10">
    <property type="entry name" value="Zn(2)-C6 fungal-type DNA-binding domain"/>
    <property type="match status" value="1"/>
</dbReference>
<keyword evidence="4" id="KW-0238">DNA-binding</keyword>
<dbReference type="Proteomes" id="UP000005627">
    <property type="component" value="Chromosome 5"/>
</dbReference>
<dbReference type="PROSITE" id="PS50048">
    <property type="entry name" value="ZN2_CY6_FUNGAL_2"/>
    <property type="match status" value="1"/>
</dbReference>
<dbReference type="GO" id="GO:0000981">
    <property type="term" value="F:DNA-binding transcription factor activity, RNA polymerase II-specific"/>
    <property type="evidence" value="ECO:0007669"/>
    <property type="project" value="InterPro"/>
</dbReference>
<evidence type="ECO:0000256" key="2">
    <source>
        <dbReference type="ARBA" id="ARBA00022833"/>
    </source>
</evidence>
<dbReference type="PROSITE" id="PS00463">
    <property type="entry name" value="ZN2_CY6_FUNGAL_1"/>
    <property type="match status" value="1"/>
</dbReference>
<feature type="region of interest" description="Disordered" evidence="7">
    <location>
        <begin position="181"/>
        <end position="214"/>
    </location>
</feature>
<dbReference type="PANTHER" id="PTHR31069:SF21">
    <property type="entry name" value="CHROMATIN STRUCTURE-REMODELING COMPLEX PROTEIN RSC3-RELATED"/>
    <property type="match status" value="1"/>
</dbReference>
<evidence type="ECO:0000259" key="8">
    <source>
        <dbReference type="PROSITE" id="PS50048"/>
    </source>
</evidence>
<dbReference type="OrthoDB" id="762982at2759"/>
<evidence type="ECO:0000256" key="1">
    <source>
        <dbReference type="ARBA" id="ARBA00022723"/>
    </source>
</evidence>
<name>G8ZVA4_TORDE</name>
<proteinExistence type="predicted"/>
<dbReference type="AlphaFoldDB" id="G8ZVA4"/>
<evidence type="ECO:0000256" key="3">
    <source>
        <dbReference type="ARBA" id="ARBA00023015"/>
    </source>
</evidence>
<accession>G8ZVA4</accession>
<dbReference type="SMART" id="SM00066">
    <property type="entry name" value="GAL4"/>
    <property type="match status" value="1"/>
</dbReference>
<dbReference type="InterPro" id="IPR050675">
    <property type="entry name" value="OAF3"/>
</dbReference>
<evidence type="ECO:0000256" key="6">
    <source>
        <dbReference type="ARBA" id="ARBA00023242"/>
    </source>
</evidence>
<dbReference type="GO" id="GO:0033262">
    <property type="term" value="P:regulation of nuclear cell cycle DNA replication"/>
    <property type="evidence" value="ECO:0007669"/>
    <property type="project" value="EnsemblFungi"/>
</dbReference>
<dbReference type="InterPro" id="IPR036864">
    <property type="entry name" value="Zn2-C6_fun-type_DNA-bd_sf"/>
</dbReference>
<keyword evidence="2" id="KW-0862">Zinc</keyword>
<dbReference type="GeneID" id="11503949"/>
<evidence type="ECO:0000313" key="9">
    <source>
        <dbReference type="EMBL" id="CCE92548.1"/>
    </source>
</evidence>
<keyword evidence="6" id="KW-0539">Nucleus</keyword>
<dbReference type="CDD" id="cd00067">
    <property type="entry name" value="GAL4"/>
    <property type="match status" value="1"/>
</dbReference>
<evidence type="ECO:0000256" key="5">
    <source>
        <dbReference type="ARBA" id="ARBA00023163"/>
    </source>
</evidence>
<dbReference type="GO" id="GO:0016586">
    <property type="term" value="C:RSC-type complex"/>
    <property type="evidence" value="ECO:0007669"/>
    <property type="project" value="EnsemblFungi"/>
</dbReference>
<evidence type="ECO:0000256" key="4">
    <source>
        <dbReference type="ARBA" id="ARBA00023125"/>
    </source>
</evidence>
<dbReference type="GO" id="GO:0008270">
    <property type="term" value="F:zinc ion binding"/>
    <property type="evidence" value="ECO:0007669"/>
    <property type="project" value="InterPro"/>
</dbReference>
<dbReference type="GO" id="GO:0006368">
    <property type="term" value="P:transcription elongation by RNA polymerase II"/>
    <property type="evidence" value="ECO:0007669"/>
    <property type="project" value="EnsemblFungi"/>
</dbReference>
<dbReference type="Pfam" id="PF00172">
    <property type="entry name" value="Zn_clus"/>
    <property type="match status" value="1"/>
</dbReference>
<dbReference type="GO" id="GO:0000978">
    <property type="term" value="F:RNA polymerase II cis-regulatory region sequence-specific DNA binding"/>
    <property type="evidence" value="ECO:0007669"/>
    <property type="project" value="TreeGrafter"/>
</dbReference>
<dbReference type="HOGENOM" id="CLU_017671_0_0_1"/>
<reference evidence="9 10" key="1">
    <citation type="journal article" date="2011" name="Proc. Natl. Acad. Sci. U.S.A.">
        <title>Evolutionary erosion of yeast sex chromosomes by mating-type switching accidents.</title>
        <authorList>
            <person name="Gordon J.L."/>
            <person name="Armisen D."/>
            <person name="Proux-Wera E."/>
            <person name="Oheigeartaigh S.S."/>
            <person name="Byrne K.P."/>
            <person name="Wolfe K.H."/>
        </authorList>
    </citation>
    <scope>NUCLEOTIDE SEQUENCE [LARGE SCALE GENOMIC DNA]</scope>
    <source>
        <strain evidence="10">ATCC 10662 / CBS 1146 / NBRC 0425 / NCYC 2629 / NRRL Y-866</strain>
    </source>
</reference>
<keyword evidence="5" id="KW-0804">Transcription</keyword>
<protein>
    <recommendedName>
        <fullName evidence="8">Zn(2)-C6 fungal-type domain-containing protein</fullName>
    </recommendedName>
</protein>
<dbReference type="EMBL" id="HE616746">
    <property type="protein sequence ID" value="CCE92548.1"/>
    <property type="molecule type" value="Genomic_DNA"/>
</dbReference>
<organism evidence="9 10">
    <name type="scientific">Torulaspora delbrueckii</name>
    <name type="common">Yeast</name>
    <name type="synonym">Candida colliculosa</name>
    <dbReference type="NCBI Taxonomy" id="4950"/>
    <lineage>
        <taxon>Eukaryota</taxon>
        <taxon>Fungi</taxon>
        <taxon>Dikarya</taxon>
        <taxon>Ascomycota</taxon>
        <taxon>Saccharomycotina</taxon>
        <taxon>Saccharomycetes</taxon>
        <taxon>Saccharomycetales</taxon>
        <taxon>Saccharomycetaceae</taxon>
        <taxon>Torulaspora</taxon>
    </lineage>
</organism>
<evidence type="ECO:0000313" key="10">
    <source>
        <dbReference type="Proteomes" id="UP000005627"/>
    </source>
</evidence>
<dbReference type="GO" id="GO:0006337">
    <property type="term" value="P:nucleosome disassembly"/>
    <property type="evidence" value="ECO:0007669"/>
    <property type="project" value="EnsemblFungi"/>
</dbReference>
<feature type="compositionally biased region" description="Low complexity" evidence="7">
    <location>
        <begin position="184"/>
        <end position="193"/>
    </location>
</feature>
<keyword evidence="1" id="KW-0479">Metal-binding</keyword>
<dbReference type="InParanoid" id="G8ZVA4"/>
<dbReference type="RefSeq" id="XP_003681759.1">
    <property type="nucleotide sequence ID" value="XM_003681711.1"/>
</dbReference>
<sequence length="822" mass="93822">MDIRGRKMKKPPACVQCRKRKIGCDRVKPICGNCLKNGKTDCFFPDVPGQYVPSNSSLQNSAKYELARENAAELHHNPELASMEQIREYNTRLQLLNAQQHRTSPGPMETAQFIPRTVPTFENKPVSSANGSALHLNWVQGPAMFDIMTSPYTQEEVLLKEMDFCRSRLLELQEITGTKAGVNLSDDLGSNGSNSGGRDHSGRDQNGGDTPDYRRLQMSLRGEGFNVNEFRDLDPEFLDAKQVFDVFTVTNTDNLTDLNPLSDAPNCIFNVRFLTIRDEYLAQFYRRFNQVAKDNFNDLLTNWRQQRSKGPSHLKNDQSIRFPPRGVTQEIITKYLTTVTDTNSLIPILKPRELSTAVEQLFGREPIFSPNKLDLPQIATLGQVTVCLLLTYETLSSSVLIPLRDEQLTLFHQLRDWVPSLMTNLHLIRSEIDRRDSNSYSVNVLNFIAIWKYYQSVADTSDSDSADGDEDVHMARLLSLNHESKNQLHILLWNFIFKNYCWRHLFKGEIPSMVMGSEQNSATVIDPLLNNDFPLLTFQIDMLKYLQTKDSMVSLPKVLALRDLFKVKLNDQNKKCYTTAAIITSVVDSLIYRNAMLFINYYLLMQYEKLGDADTFADYYKEFLQLVQETLFYVFSNLANLKFAGYEFIFAKKSFLTLENICSMILGLYQRCYTLLAKNTGIVTDSTKAEGQQAEILVLLLKKILMLLQDYAKNRKAGSPLIFKLVCKLRTTLEYIAHCESSPMVTMNHVMEKRPISSSTTNAFELIDDSDLAKVVTKLRGISESLIKSDFYNQRKPYQPTNPQTIGLTAENFSDVFNSLYS</sequence>